<dbReference type="InterPro" id="IPR005545">
    <property type="entry name" value="YCII"/>
</dbReference>
<gene>
    <name evidence="2" type="ORF">D3242_14610</name>
</gene>
<evidence type="ECO:0000256" key="1">
    <source>
        <dbReference type="ARBA" id="ARBA00007689"/>
    </source>
</evidence>
<dbReference type="AlphaFoldDB" id="A0A6M7TDS9"/>
<dbReference type="EMBL" id="QZXA01000005">
    <property type="protein sequence ID" value="RJT33772.1"/>
    <property type="molecule type" value="Genomic_DNA"/>
</dbReference>
<dbReference type="SUPFAM" id="SSF54909">
    <property type="entry name" value="Dimeric alpha+beta barrel"/>
    <property type="match status" value="1"/>
</dbReference>
<dbReference type="Proteomes" id="UP000275530">
    <property type="component" value="Unassembled WGS sequence"/>
</dbReference>
<comment type="caution">
    <text evidence="2">The sequence shown here is derived from an EMBL/GenBank/DDBJ whole genome shotgun (WGS) entry which is preliminary data.</text>
</comment>
<proteinExistence type="inferred from homology"/>
<dbReference type="RefSeq" id="WP_064980551.1">
    <property type="nucleotide sequence ID" value="NZ_CP033507.1"/>
</dbReference>
<dbReference type="InterPro" id="IPR011008">
    <property type="entry name" value="Dimeric_a/b-barrel"/>
</dbReference>
<dbReference type="Gene3D" id="3.30.70.1060">
    <property type="entry name" value="Dimeric alpha+beta barrel"/>
    <property type="match status" value="1"/>
</dbReference>
<accession>A0A6M7TDS9</accession>
<dbReference type="PANTHER" id="PTHR35174">
    <property type="entry name" value="BLL7171 PROTEIN-RELATED"/>
    <property type="match status" value="1"/>
</dbReference>
<sequence>MRFMMLMIPGGYAEAAPDVRPDAKGVEGMMRYNEELKKAGVLLALDGLHPPSSGARVSFKGGKPVVTDGPFAEVKEVLGGYWVIDVRSREEAIEWARRCPAGENEVIEVRRVFEMSDFPEDVQKVVEGFSELKG</sequence>
<reference evidence="2 3" key="1">
    <citation type="submission" date="2018-09" db="EMBL/GenBank/DDBJ databases">
        <title>Mesorhizobium carmichaelinearum sp. nov. isolated from Carmichaelinea spp. root nodules in New Zealand.</title>
        <authorList>
            <person name="De Meyer S.E."/>
        </authorList>
    </citation>
    <scope>NUCLEOTIDE SEQUENCE [LARGE SCALE GENOMIC DNA]</scope>
    <source>
        <strain evidence="2 3">LMG 28313</strain>
    </source>
</reference>
<comment type="similarity">
    <text evidence="1">Belongs to the YciI family.</text>
</comment>
<evidence type="ECO:0000313" key="2">
    <source>
        <dbReference type="EMBL" id="RJT33772.1"/>
    </source>
</evidence>
<keyword evidence="3" id="KW-1185">Reference proteome</keyword>
<organism evidence="2 3">
    <name type="scientific">Mesorhizobium jarvisii</name>
    <dbReference type="NCBI Taxonomy" id="1777867"/>
    <lineage>
        <taxon>Bacteria</taxon>
        <taxon>Pseudomonadati</taxon>
        <taxon>Pseudomonadota</taxon>
        <taxon>Alphaproteobacteria</taxon>
        <taxon>Hyphomicrobiales</taxon>
        <taxon>Phyllobacteriaceae</taxon>
        <taxon>Mesorhizobium</taxon>
    </lineage>
</organism>
<dbReference type="PANTHER" id="PTHR35174:SF4">
    <property type="entry name" value="BLL7163 PROTEIN"/>
    <property type="match status" value="1"/>
</dbReference>
<protein>
    <submittedName>
        <fullName evidence="2">YciI family protein</fullName>
    </submittedName>
</protein>
<name>A0A6M7TDS9_9HYPH</name>
<evidence type="ECO:0000313" key="3">
    <source>
        <dbReference type="Proteomes" id="UP000275530"/>
    </source>
</evidence>
<dbReference type="Pfam" id="PF03795">
    <property type="entry name" value="YCII"/>
    <property type="match status" value="1"/>
</dbReference>